<sequence>MAISVFLKSFARRCQLPTSRSSSPAYESVFRNVNTSCNSSLLGKTFTSLGSRAFCSKPDHNDPVVQNQPPKLPDSNLTKVVFKYVCADDESREASRPFKPLVRKSNTGIRVSAICLLYPSLFKEHIRSIMDSALDFLNVDCMIHHIEKIEDLLSISPGSGCGMRWNLDEIFAIRIWEKITNADKHVLETIVCELKRNGFDFAKDPVAIQKVEEAVERAVAQMTNVIKLNLPVPDGEPDISTTISWSNCAGLPETKTITLPPNTLKVRRLQ</sequence>
<keyword evidence="2" id="KW-1185">Reference proteome</keyword>
<proteinExistence type="predicted"/>
<evidence type="ECO:0000313" key="2">
    <source>
        <dbReference type="Proteomes" id="UP001177140"/>
    </source>
</evidence>
<comment type="caution">
    <text evidence="1">The sequence shown here is derived from an EMBL/GenBank/DDBJ whole genome shotgun (WGS) entry which is preliminary data.</text>
</comment>
<organism evidence="1 2">
    <name type="scientific">Papaver nudicaule</name>
    <name type="common">Iceland poppy</name>
    <dbReference type="NCBI Taxonomy" id="74823"/>
    <lineage>
        <taxon>Eukaryota</taxon>
        <taxon>Viridiplantae</taxon>
        <taxon>Streptophyta</taxon>
        <taxon>Embryophyta</taxon>
        <taxon>Tracheophyta</taxon>
        <taxon>Spermatophyta</taxon>
        <taxon>Magnoliopsida</taxon>
        <taxon>Ranunculales</taxon>
        <taxon>Papaveraceae</taxon>
        <taxon>Papaveroideae</taxon>
        <taxon>Papaver</taxon>
    </lineage>
</organism>
<dbReference type="Proteomes" id="UP001177140">
    <property type="component" value="Unassembled WGS sequence"/>
</dbReference>
<protein>
    <submittedName>
        <fullName evidence="1">Uncharacterized protein</fullName>
    </submittedName>
</protein>
<accession>A0AA41VAH4</accession>
<dbReference type="AlphaFoldDB" id="A0AA41VAH4"/>
<dbReference type="EMBL" id="JAJJMA010107080">
    <property type="protein sequence ID" value="MCL7030948.1"/>
    <property type="molecule type" value="Genomic_DNA"/>
</dbReference>
<gene>
    <name evidence="1" type="ORF">MKW94_009896</name>
</gene>
<name>A0AA41VAH4_PAPNU</name>
<reference evidence="1" key="1">
    <citation type="submission" date="2022-03" db="EMBL/GenBank/DDBJ databases">
        <title>A functionally conserved STORR gene fusion in Papaver species that diverged 16.8 million years ago.</title>
        <authorList>
            <person name="Catania T."/>
        </authorList>
    </citation>
    <scope>NUCLEOTIDE SEQUENCE</scope>
    <source>
        <strain evidence="1">S-191538</strain>
    </source>
</reference>
<evidence type="ECO:0000313" key="1">
    <source>
        <dbReference type="EMBL" id="MCL7030948.1"/>
    </source>
</evidence>